<evidence type="ECO:0000256" key="3">
    <source>
        <dbReference type="ARBA" id="ARBA00022525"/>
    </source>
</evidence>
<dbReference type="FunFam" id="2.20.100.10:FF:000021">
    <property type="entry name" value="semaphorin-5B isoform X1"/>
    <property type="match status" value="1"/>
</dbReference>
<protein>
    <submittedName>
        <fullName evidence="13">Uncharacterized protein</fullName>
    </submittedName>
</protein>
<keyword evidence="3" id="KW-0964">Secreted</keyword>
<keyword evidence="10" id="KW-0472">Membrane</keyword>
<dbReference type="FunFam" id="2.20.100.10:FF:000001">
    <property type="entry name" value="semaphorin-5A isoform X1"/>
    <property type="match status" value="2"/>
</dbReference>
<evidence type="ECO:0000256" key="6">
    <source>
        <dbReference type="ARBA" id="ARBA00022737"/>
    </source>
</evidence>
<dbReference type="EMBL" id="CAJNOK010037909">
    <property type="protein sequence ID" value="CAF1534368.1"/>
    <property type="molecule type" value="Genomic_DNA"/>
</dbReference>
<evidence type="ECO:0000313" key="14">
    <source>
        <dbReference type="EMBL" id="CAF4321813.1"/>
    </source>
</evidence>
<dbReference type="PANTHER" id="PTHR22906">
    <property type="entry name" value="PROPERDIN"/>
    <property type="match status" value="1"/>
</dbReference>
<comment type="caution">
    <text evidence="13">The sequence shown here is derived from an EMBL/GenBank/DDBJ whole genome shotgun (WGS) entry which is preliminary data.</text>
</comment>
<evidence type="ECO:0000256" key="8">
    <source>
        <dbReference type="ARBA" id="ARBA00022902"/>
    </source>
</evidence>
<evidence type="ECO:0000256" key="12">
    <source>
        <dbReference type="ARBA" id="ARBA00023180"/>
    </source>
</evidence>
<feature type="non-terminal residue" evidence="13">
    <location>
        <position position="172"/>
    </location>
</feature>
<evidence type="ECO:0000256" key="1">
    <source>
        <dbReference type="ARBA" id="ARBA00004167"/>
    </source>
</evidence>
<dbReference type="Proteomes" id="UP000677228">
    <property type="component" value="Unassembled WGS sequence"/>
</dbReference>
<dbReference type="PANTHER" id="PTHR22906:SF43">
    <property type="entry name" value="PROPERDIN"/>
    <property type="match status" value="1"/>
</dbReference>
<dbReference type="EMBL" id="CAJOBA010060182">
    <property type="protein sequence ID" value="CAF4321813.1"/>
    <property type="molecule type" value="Genomic_DNA"/>
</dbReference>
<evidence type="ECO:0000256" key="9">
    <source>
        <dbReference type="ARBA" id="ARBA00022989"/>
    </source>
</evidence>
<dbReference type="PROSITE" id="PS50092">
    <property type="entry name" value="TSP1"/>
    <property type="match status" value="3"/>
</dbReference>
<sequence>TTPNITDGGWSSWSAFGACAGTCGVGIRRQIRNCDSPAPGPGGLPCIGPNYVTQLFDGGWSPWSGFSPCAGICSVGIAVSTRSCSSPAALNGGQPCAGPPTQTISCTLNVSCPVDGQWGAWLPWSACSATCGSNSTKYQYRLCNNPTPAYGGQQCQGIARNDTNCPELSDCP</sequence>
<gene>
    <name evidence="13" type="ORF">OVA965_LOCUS38426</name>
    <name evidence="14" type="ORF">TMI583_LOCUS39617</name>
</gene>
<keyword evidence="6" id="KW-0677">Repeat</keyword>
<keyword evidence="4" id="KW-0812">Transmembrane</keyword>
<dbReference type="Proteomes" id="UP000682733">
    <property type="component" value="Unassembled WGS sequence"/>
</dbReference>
<evidence type="ECO:0000256" key="2">
    <source>
        <dbReference type="ARBA" id="ARBA00004613"/>
    </source>
</evidence>
<dbReference type="InterPro" id="IPR000884">
    <property type="entry name" value="TSP1_rpt"/>
</dbReference>
<feature type="non-terminal residue" evidence="13">
    <location>
        <position position="1"/>
    </location>
</feature>
<evidence type="ECO:0000256" key="10">
    <source>
        <dbReference type="ARBA" id="ARBA00023136"/>
    </source>
</evidence>
<evidence type="ECO:0000256" key="4">
    <source>
        <dbReference type="ARBA" id="ARBA00022692"/>
    </source>
</evidence>
<evidence type="ECO:0000313" key="15">
    <source>
        <dbReference type="Proteomes" id="UP000677228"/>
    </source>
</evidence>
<keyword evidence="9" id="KW-1133">Transmembrane helix</keyword>
<dbReference type="GO" id="GO:0016020">
    <property type="term" value="C:membrane"/>
    <property type="evidence" value="ECO:0007669"/>
    <property type="project" value="UniProtKB-SubCell"/>
</dbReference>
<keyword evidence="7" id="KW-0221">Differentiation</keyword>
<evidence type="ECO:0000256" key="7">
    <source>
        <dbReference type="ARBA" id="ARBA00022782"/>
    </source>
</evidence>
<keyword evidence="11" id="KW-1015">Disulfide bond</keyword>
<dbReference type="SMART" id="SM00209">
    <property type="entry name" value="TSP1"/>
    <property type="match status" value="3"/>
</dbReference>
<keyword evidence="5" id="KW-0732">Signal</keyword>
<evidence type="ECO:0000256" key="5">
    <source>
        <dbReference type="ARBA" id="ARBA00022729"/>
    </source>
</evidence>
<keyword evidence="12" id="KW-0325">Glycoprotein</keyword>
<reference evidence="13" key="1">
    <citation type="submission" date="2021-02" db="EMBL/GenBank/DDBJ databases">
        <authorList>
            <person name="Nowell W R."/>
        </authorList>
    </citation>
    <scope>NUCLEOTIDE SEQUENCE</scope>
</reference>
<proteinExistence type="predicted"/>
<dbReference type="InterPro" id="IPR052065">
    <property type="entry name" value="Compl_asym_regulator"/>
</dbReference>
<accession>A0A8S2FQ96</accession>
<dbReference type="GO" id="GO:0007399">
    <property type="term" value="P:nervous system development"/>
    <property type="evidence" value="ECO:0007669"/>
    <property type="project" value="UniProtKB-KW"/>
</dbReference>
<organism evidence="13 15">
    <name type="scientific">Didymodactylos carnosus</name>
    <dbReference type="NCBI Taxonomy" id="1234261"/>
    <lineage>
        <taxon>Eukaryota</taxon>
        <taxon>Metazoa</taxon>
        <taxon>Spiralia</taxon>
        <taxon>Gnathifera</taxon>
        <taxon>Rotifera</taxon>
        <taxon>Eurotatoria</taxon>
        <taxon>Bdelloidea</taxon>
        <taxon>Philodinida</taxon>
        <taxon>Philodinidae</taxon>
        <taxon>Didymodactylos</taxon>
    </lineage>
</organism>
<dbReference type="AlphaFoldDB" id="A0A8S2FQ96"/>
<dbReference type="Pfam" id="PF00090">
    <property type="entry name" value="TSP_1"/>
    <property type="match status" value="3"/>
</dbReference>
<dbReference type="Gene3D" id="2.20.100.10">
    <property type="entry name" value="Thrombospondin type-1 (TSP1) repeat"/>
    <property type="match status" value="3"/>
</dbReference>
<comment type="subcellular location">
    <subcellularLocation>
        <location evidence="1">Membrane</location>
        <topology evidence="1">Single-pass membrane protein</topology>
    </subcellularLocation>
    <subcellularLocation>
        <location evidence="2">Secreted</location>
    </subcellularLocation>
</comment>
<name>A0A8S2FQ96_9BILA</name>
<dbReference type="SUPFAM" id="SSF82895">
    <property type="entry name" value="TSP-1 type 1 repeat"/>
    <property type="match status" value="3"/>
</dbReference>
<dbReference type="InterPro" id="IPR036383">
    <property type="entry name" value="TSP1_rpt_sf"/>
</dbReference>
<keyword evidence="8" id="KW-0524">Neurogenesis</keyword>
<evidence type="ECO:0000256" key="11">
    <source>
        <dbReference type="ARBA" id="ARBA00023157"/>
    </source>
</evidence>
<evidence type="ECO:0000313" key="13">
    <source>
        <dbReference type="EMBL" id="CAF1534368.1"/>
    </source>
</evidence>
<dbReference type="GO" id="GO:0030154">
    <property type="term" value="P:cell differentiation"/>
    <property type="evidence" value="ECO:0007669"/>
    <property type="project" value="UniProtKB-KW"/>
</dbReference>